<feature type="domain" description="tRNA nucleotidyltransferase/poly(A) polymerase RNA and SrmB- binding" evidence="12">
    <location>
        <begin position="215"/>
        <end position="277"/>
    </location>
</feature>
<evidence type="ECO:0000256" key="6">
    <source>
        <dbReference type="ARBA" id="ARBA00023163"/>
    </source>
</evidence>
<keyword evidence="4 7" id="KW-0067">ATP-binding</keyword>
<dbReference type="InterPro" id="IPR032828">
    <property type="entry name" value="PolyA_RNA-bd"/>
</dbReference>
<keyword evidence="2 7" id="KW-0808">Transferase</keyword>
<feature type="region of interest" description="Disordered" evidence="9">
    <location>
        <begin position="421"/>
        <end position="455"/>
    </location>
</feature>
<dbReference type="NCBIfam" id="TIGR01942">
    <property type="entry name" value="pcnB"/>
    <property type="match status" value="1"/>
</dbReference>
<feature type="active site" evidence="7">
    <location>
        <position position="77"/>
    </location>
</feature>
<keyword evidence="1 7" id="KW-0507">mRNA processing</keyword>
<evidence type="ECO:0000256" key="8">
    <source>
        <dbReference type="RuleBase" id="RU003953"/>
    </source>
</evidence>
<evidence type="ECO:0000256" key="9">
    <source>
        <dbReference type="SAM" id="MobiDB-lite"/>
    </source>
</evidence>
<dbReference type="PANTHER" id="PTHR43051">
    <property type="entry name" value="POLYNUCLEOTIDE ADENYLYLTRANSFERASE FAMILY PROTEIN"/>
    <property type="match status" value="1"/>
</dbReference>
<keyword evidence="13" id="KW-0548">Nucleotidyltransferase</keyword>
<evidence type="ECO:0000259" key="11">
    <source>
        <dbReference type="Pfam" id="PF12626"/>
    </source>
</evidence>
<keyword evidence="14" id="KW-1185">Reference proteome</keyword>
<feature type="compositionally biased region" description="Basic residues" evidence="9">
    <location>
        <begin position="435"/>
        <end position="448"/>
    </location>
</feature>
<dbReference type="HAMAP" id="MF_00957">
    <property type="entry name" value="PolyA_pol"/>
    <property type="match status" value="1"/>
</dbReference>
<dbReference type="Pfam" id="PF12627">
    <property type="entry name" value="PolyA_pol_RNAbd"/>
    <property type="match status" value="1"/>
</dbReference>
<dbReference type="SUPFAM" id="SSF81301">
    <property type="entry name" value="Nucleotidyltransferase"/>
    <property type="match status" value="1"/>
</dbReference>
<dbReference type="GO" id="GO:0043633">
    <property type="term" value="P:polyadenylation-dependent RNA catabolic process"/>
    <property type="evidence" value="ECO:0007669"/>
    <property type="project" value="InterPro"/>
</dbReference>
<dbReference type="SUPFAM" id="SSF81891">
    <property type="entry name" value="Poly A polymerase C-terminal region-like"/>
    <property type="match status" value="1"/>
</dbReference>
<feature type="domain" description="Poly A polymerase head" evidence="10">
    <location>
        <begin position="61"/>
        <end position="188"/>
    </location>
</feature>
<dbReference type="EC" id="2.7.7.19" evidence="7"/>
<evidence type="ECO:0000313" key="13">
    <source>
        <dbReference type="EMBL" id="BCX89273.1"/>
    </source>
</evidence>
<dbReference type="EMBL" id="AP024718">
    <property type="protein sequence ID" value="BCX89273.1"/>
    <property type="molecule type" value="Genomic_DNA"/>
</dbReference>
<accession>A0AAU9CGA1</accession>
<protein>
    <recommendedName>
        <fullName evidence="7">Poly(A) polymerase I</fullName>
        <shortName evidence="7">PAP I</shortName>
        <ecNumber evidence="7">2.7.7.19</ecNumber>
    </recommendedName>
</protein>
<dbReference type="RefSeq" id="WP_422732655.1">
    <property type="nucleotide sequence ID" value="NZ_AP024718.1"/>
</dbReference>
<feature type="active site" evidence="7">
    <location>
        <position position="79"/>
    </location>
</feature>
<dbReference type="Pfam" id="PF12626">
    <property type="entry name" value="PolyA_pol_arg_C"/>
    <property type="match status" value="1"/>
</dbReference>
<dbReference type="InterPro" id="IPR002646">
    <property type="entry name" value="PolA_pol_head_dom"/>
</dbReference>
<feature type="region of interest" description="Disordered" evidence="9">
    <location>
        <begin position="15"/>
        <end position="35"/>
    </location>
</feature>
<evidence type="ECO:0000313" key="14">
    <source>
        <dbReference type="Proteomes" id="UP001321450"/>
    </source>
</evidence>
<dbReference type="Gene3D" id="1.10.3090.10">
    <property type="entry name" value="cca-adding enzyme, domain 2"/>
    <property type="match status" value="1"/>
</dbReference>
<gene>
    <name evidence="7" type="primary">pcnB</name>
    <name evidence="13" type="ORF">MIN45_P1645</name>
</gene>
<keyword evidence="3 7" id="KW-0547">Nucleotide-binding</keyword>
<feature type="active site" evidence="7">
    <location>
        <position position="157"/>
    </location>
</feature>
<dbReference type="InterPro" id="IPR052191">
    <property type="entry name" value="tRNA_ntf/polyA_polymerase_I"/>
</dbReference>
<name>A0AAU9CGA1_9GAMM</name>
<evidence type="ECO:0000256" key="2">
    <source>
        <dbReference type="ARBA" id="ARBA00022679"/>
    </source>
</evidence>
<feature type="domain" description="Polymerase A arginine-rich C-terminal" evidence="11">
    <location>
        <begin position="332"/>
        <end position="446"/>
    </location>
</feature>
<evidence type="ECO:0000256" key="1">
    <source>
        <dbReference type="ARBA" id="ARBA00022664"/>
    </source>
</evidence>
<dbReference type="KEGG" id="meiy:MIN45_P1645"/>
<keyword evidence="5 7" id="KW-0694">RNA-binding</keyword>
<dbReference type="Pfam" id="PF01743">
    <property type="entry name" value="PolyA_pol"/>
    <property type="match status" value="1"/>
</dbReference>
<dbReference type="Proteomes" id="UP001321450">
    <property type="component" value="Chromosome"/>
</dbReference>
<dbReference type="InterPro" id="IPR025866">
    <property type="entry name" value="PolyA_pol_arg_C_dom"/>
</dbReference>
<evidence type="ECO:0000259" key="12">
    <source>
        <dbReference type="Pfam" id="PF12627"/>
    </source>
</evidence>
<dbReference type="Gene3D" id="3.30.460.10">
    <property type="entry name" value="Beta Polymerase, domain 2"/>
    <property type="match status" value="1"/>
</dbReference>
<dbReference type="InterPro" id="IPR043519">
    <property type="entry name" value="NT_sf"/>
</dbReference>
<dbReference type="InterPro" id="IPR010206">
    <property type="entry name" value="PolA_pol_I"/>
</dbReference>
<evidence type="ECO:0000256" key="3">
    <source>
        <dbReference type="ARBA" id="ARBA00022741"/>
    </source>
</evidence>
<dbReference type="GO" id="GO:1990817">
    <property type="term" value="F:poly(A) RNA polymerase activity"/>
    <property type="evidence" value="ECO:0007669"/>
    <property type="project" value="UniProtKB-UniRule"/>
</dbReference>
<evidence type="ECO:0000259" key="10">
    <source>
        <dbReference type="Pfam" id="PF01743"/>
    </source>
</evidence>
<comment type="similarity">
    <text evidence="7 8">Belongs to the tRNA nucleotidyltransferase/poly(A) polymerase family.</text>
</comment>
<dbReference type="FunFam" id="3.30.460.10:FF:000035">
    <property type="entry name" value="Poly(A) polymerase I"/>
    <property type="match status" value="1"/>
</dbReference>
<evidence type="ECO:0000256" key="5">
    <source>
        <dbReference type="ARBA" id="ARBA00022884"/>
    </source>
</evidence>
<reference evidence="14" key="1">
    <citation type="journal article" date="2024" name="Int. J. Syst. Evol. Microbiol.">
        <title>Methylomarinovum tepidoasis sp. nov., a moderately thermophilic methanotroph of the family Methylothermaceae isolated from a deep-sea hydrothermal field.</title>
        <authorList>
            <person name="Hirayama H."/>
            <person name="Takaki Y."/>
            <person name="Abe M."/>
            <person name="Miyazaki M."/>
            <person name="Uematsu K."/>
            <person name="Matsui Y."/>
            <person name="Takai K."/>
        </authorList>
    </citation>
    <scope>NUCLEOTIDE SEQUENCE [LARGE SCALE GENOMIC DNA]</scope>
    <source>
        <strain evidence="14">IN45</strain>
    </source>
</reference>
<dbReference type="PANTHER" id="PTHR43051:SF1">
    <property type="entry name" value="POLYNUCLEOTIDE ADENYLYLTRANSFERASE FAMILY PROTEIN"/>
    <property type="match status" value="1"/>
</dbReference>
<organism evidence="13 14">
    <name type="scientific">Methylomarinovum tepidoasis</name>
    <dbReference type="NCBI Taxonomy" id="2840183"/>
    <lineage>
        <taxon>Bacteria</taxon>
        <taxon>Pseudomonadati</taxon>
        <taxon>Pseudomonadota</taxon>
        <taxon>Gammaproteobacteria</taxon>
        <taxon>Methylococcales</taxon>
        <taxon>Methylothermaceae</taxon>
        <taxon>Methylomarinovum</taxon>
    </lineage>
</organism>
<evidence type="ECO:0000256" key="7">
    <source>
        <dbReference type="HAMAP-Rule" id="MF_00957"/>
    </source>
</evidence>
<sequence>MPILNLVKKLLKPEEAPKPAAAHPGPRIYPRSQHSISRRQISPNALKVLYRLHKAGFRACLVGGCVRDLLLGREPKDFDVATDAHPEQIRKLFRNCRLIGRRFRLAHVRFGREIIEVATFRAAAPEGAGDWVREEETGRVLRDNVYGTIEEDAWRRDFTVNALYYDIADFSVVDYVGGMEDLKAGVLRLIGEPEVRYREDPVRMLRAVRFMTKLGFVLDESCRLLLPRLAHLLEDIPPARLYEEVLKLFLSGCAVQTFEALRRYGLFGHLFPLTERALARQPDGFPLTLVAKALENTDRRVAEDAPVTPYFLYAALLWEPVRLEALRRQAEGATSAVAVQEAASEVLSAQVRHVAIPKRVALPMREVWTLQPRFERRQGGRPLRLLSHPRFRAAYDFLLLRSEAGEIEPELAEWWTRFQQAGESERRKMIQGPARGRRRRRRSRRRAKPRETSES</sequence>
<proteinExistence type="inferred from homology"/>
<dbReference type="GO" id="GO:0005524">
    <property type="term" value="F:ATP binding"/>
    <property type="evidence" value="ECO:0007669"/>
    <property type="project" value="UniProtKB-UniRule"/>
</dbReference>
<evidence type="ECO:0000256" key="4">
    <source>
        <dbReference type="ARBA" id="ARBA00022840"/>
    </source>
</evidence>
<dbReference type="AlphaFoldDB" id="A0AAU9CGA1"/>
<keyword evidence="6 7" id="KW-0804">Transcription</keyword>
<comment type="function">
    <text evidence="7">Adds poly(A) tail to the 3' end of many RNAs, which usually targets these RNAs for decay. Plays a significant role in the global control of gene expression, through influencing the rate of transcript degradation, and in the general RNA quality control.</text>
</comment>
<dbReference type="GO" id="GO:0003723">
    <property type="term" value="F:RNA binding"/>
    <property type="evidence" value="ECO:0007669"/>
    <property type="project" value="UniProtKB-UniRule"/>
</dbReference>
<dbReference type="GO" id="GO:0006397">
    <property type="term" value="P:mRNA processing"/>
    <property type="evidence" value="ECO:0007669"/>
    <property type="project" value="UniProtKB-KW"/>
</dbReference>
<comment type="catalytic activity">
    <reaction evidence="7">
        <text>RNA(n) + ATP = RNA(n)-3'-adenine ribonucleotide + diphosphate</text>
        <dbReference type="Rhea" id="RHEA:11332"/>
        <dbReference type="Rhea" id="RHEA-COMP:14527"/>
        <dbReference type="Rhea" id="RHEA-COMP:17347"/>
        <dbReference type="ChEBI" id="CHEBI:30616"/>
        <dbReference type="ChEBI" id="CHEBI:33019"/>
        <dbReference type="ChEBI" id="CHEBI:140395"/>
        <dbReference type="ChEBI" id="CHEBI:173115"/>
        <dbReference type="EC" id="2.7.7.19"/>
    </reaction>
</comment>
<dbReference type="CDD" id="cd05398">
    <property type="entry name" value="NT_ClassII-CCAase"/>
    <property type="match status" value="1"/>
</dbReference>